<evidence type="ECO:0000256" key="3">
    <source>
        <dbReference type="ARBA" id="ARBA00023125"/>
    </source>
</evidence>
<sequence length="225" mass="26143">MSLQLHVLMDWDLQAIVRGCTNTTHHQTDNILSLNYFHFCPQQEDDPLFKSHHFSSETETTTLNLDDELEELYKPFYPTAETTSTSHHPSPAHEVNKVLHLKPSDHPNDLNDPSASKCKRRFRKKNEEKNKRVVKVVGEEEGYSDGWAWRKYGQKPIKGSEYPRSYYRCSSCKGCLARKRVQRSHSDPQVFIVTYTAEHTHPPHPHISHHTPTKNMVESLLDKEN</sequence>
<keyword evidence="4" id="KW-0804">Transcription</keyword>
<keyword evidence="9" id="KW-1185">Reference proteome</keyword>
<dbReference type="SUPFAM" id="SSF118290">
    <property type="entry name" value="WRKY DNA-binding domain"/>
    <property type="match status" value="1"/>
</dbReference>
<feature type="region of interest" description="Disordered" evidence="6">
    <location>
        <begin position="201"/>
        <end position="225"/>
    </location>
</feature>
<dbReference type="InterPro" id="IPR044810">
    <property type="entry name" value="WRKY_plant"/>
</dbReference>
<evidence type="ECO:0000256" key="5">
    <source>
        <dbReference type="ARBA" id="ARBA00023242"/>
    </source>
</evidence>
<reference evidence="8 9" key="1">
    <citation type="journal article" date="2023" name="Plants (Basel)">
        <title>Bridging the Gap: Combining Genomics and Transcriptomics Approaches to Understand Stylosanthes scabra, an Orphan Legume from the Brazilian Caatinga.</title>
        <authorList>
            <person name="Ferreira-Neto J.R.C."/>
            <person name="da Silva M.D."/>
            <person name="Binneck E."/>
            <person name="de Melo N.F."/>
            <person name="da Silva R.H."/>
            <person name="de Melo A.L.T.M."/>
            <person name="Pandolfi V."/>
            <person name="Bustamante F.O."/>
            <person name="Brasileiro-Vidal A.C."/>
            <person name="Benko-Iseppon A.M."/>
        </authorList>
    </citation>
    <scope>NUCLEOTIDE SEQUENCE [LARGE SCALE GENOMIC DNA]</scope>
    <source>
        <tissue evidence="8">Leaves</tissue>
    </source>
</reference>
<evidence type="ECO:0000259" key="7">
    <source>
        <dbReference type="PROSITE" id="PS50811"/>
    </source>
</evidence>
<dbReference type="PANTHER" id="PTHR32096">
    <property type="entry name" value="WRKY TRANSCRIPTION FACTOR 30-RELATED-RELATED"/>
    <property type="match status" value="1"/>
</dbReference>
<evidence type="ECO:0000256" key="1">
    <source>
        <dbReference type="ARBA" id="ARBA00004123"/>
    </source>
</evidence>
<evidence type="ECO:0000313" key="9">
    <source>
        <dbReference type="Proteomes" id="UP001341840"/>
    </source>
</evidence>
<proteinExistence type="predicted"/>
<feature type="domain" description="WRKY" evidence="7">
    <location>
        <begin position="138"/>
        <end position="204"/>
    </location>
</feature>
<keyword evidence="2" id="KW-0805">Transcription regulation</keyword>
<name>A0ABU6XZV1_9FABA</name>
<dbReference type="Pfam" id="PF03106">
    <property type="entry name" value="WRKY"/>
    <property type="match status" value="1"/>
</dbReference>
<comment type="subcellular location">
    <subcellularLocation>
        <location evidence="1">Nucleus</location>
    </subcellularLocation>
</comment>
<evidence type="ECO:0000256" key="6">
    <source>
        <dbReference type="SAM" id="MobiDB-lite"/>
    </source>
</evidence>
<organism evidence="8 9">
    <name type="scientific">Stylosanthes scabra</name>
    <dbReference type="NCBI Taxonomy" id="79078"/>
    <lineage>
        <taxon>Eukaryota</taxon>
        <taxon>Viridiplantae</taxon>
        <taxon>Streptophyta</taxon>
        <taxon>Embryophyta</taxon>
        <taxon>Tracheophyta</taxon>
        <taxon>Spermatophyta</taxon>
        <taxon>Magnoliopsida</taxon>
        <taxon>eudicotyledons</taxon>
        <taxon>Gunneridae</taxon>
        <taxon>Pentapetalae</taxon>
        <taxon>rosids</taxon>
        <taxon>fabids</taxon>
        <taxon>Fabales</taxon>
        <taxon>Fabaceae</taxon>
        <taxon>Papilionoideae</taxon>
        <taxon>50 kb inversion clade</taxon>
        <taxon>dalbergioids sensu lato</taxon>
        <taxon>Dalbergieae</taxon>
        <taxon>Pterocarpus clade</taxon>
        <taxon>Stylosanthes</taxon>
    </lineage>
</organism>
<keyword evidence="5" id="KW-0539">Nucleus</keyword>
<dbReference type="Gene3D" id="2.20.25.80">
    <property type="entry name" value="WRKY domain"/>
    <property type="match status" value="1"/>
</dbReference>
<dbReference type="InterPro" id="IPR003657">
    <property type="entry name" value="WRKY_dom"/>
</dbReference>
<evidence type="ECO:0000256" key="4">
    <source>
        <dbReference type="ARBA" id="ARBA00023163"/>
    </source>
</evidence>
<protein>
    <submittedName>
        <fullName evidence="8">WRKY Transcription Factor</fullName>
    </submittedName>
</protein>
<dbReference type="PROSITE" id="PS50811">
    <property type="entry name" value="WRKY"/>
    <property type="match status" value="1"/>
</dbReference>
<dbReference type="PANTHER" id="PTHR32096:SF61">
    <property type="entry name" value="WRKY TRANSCRIPTION FACTOR 22"/>
    <property type="match status" value="1"/>
</dbReference>
<accession>A0ABU6XZV1</accession>
<feature type="compositionally biased region" description="Basic residues" evidence="6">
    <location>
        <begin position="202"/>
        <end position="212"/>
    </location>
</feature>
<keyword evidence="3" id="KW-0238">DNA-binding</keyword>
<gene>
    <name evidence="8" type="primary">WRKY29_2</name>
    <name evidence="8" type="ORF">PIB30_000659</name>
</gene>
<evidence type="ECO:0000313" key="8">
    <source>
        <dbReference type="EMBL" id="MED6203575.1"/>
    </source>
</evidence>
<dbReference type="InterPro" id="IPR036576">
    <property type="entry name" value="WRKY_dom_sf"/>
</dbReference>
<dbReference type="SMART" id="SM00774">
    <property type="entry name" value="WRKY"/>
    <property type="match status" value="1"/>
</dbReference>
<dbReference type="Proteomes" id="UP001341840">
    <property type="component" value="Unassembled WGS sequence"/>
</dbReference>
<dbReference type="EMBL" id="JASCZI010241657">
    <property type="protein sequence ID" value="MED6203575.1"/>
    <property type="molecule type" value="Genomic_DNA"/>
</dbReference>
<comment type="caution">
    <text evidence="8">The sequence shown here is derived from an EMBL/GenBank/DDBJ whole genome shotgun (WGS) entry which is preliminary data.</text>
</comment>
<evidence type="ECO:0000256" key="2">
    <source>
        <dbReference type="ARBA" id="ARBA00023015"/>
    </source>
</evidence>